<feature type="domain" description="Bacterial surface antigen (D15)" evidence="8">
    <location>
        <begin position="277"/>
        <end position="573"/>
    </location>
</feature>
<sequence length="576" mass="63196">MDRSGQLLKITVAFGLAAVVWASCETASAQNQNWGGTYSGPNPQAQWANPGAQPGGYPNGYNNTAYDRTAQATSPGNPNQFRQGMPASGAPIPSSYPAQQQPVRPVQYTAPPVPTVQQPTQYAQQPTQYAQQPEYIQSPPAQYAQPGVQYETQPYPQAGYDDRPIRNFIAEPPVPQYPPGYVPPPGMINTGRPMGGAPIFDPPLGPDAFLGPNPAYDPARTADVIIQAEEAQTGRFQFGLGVNSDAGVTGSIVVDERNFDWTKTPTSFDDIWEGRAWRGAGQGFRIEAMPGSQVQRYMVSFSDPYLFDTRVSMNLSAYLFNRIYRDWDEQRIGGRVGFGYRLTPDLSTSVSLRMEDVDIYDPRVLGVQALDEVLGSNDVYTGSWSIVHDTRDIAFAPTEGHLFEINLEQAFGEFNYSRAEVDLRQYFLLAQRPDSSGRHTLGFSAKAGFSGSDTPIFENFFAGGFSTLRGFRFRRTGPKDGDVFTGGPFRLLGSVEYMFPITADDMVKGVLFTDVGTVEESTKIVWEDFDVSPGFGLRISVPALGQAPIALDFAFPVNRSDTDETQVFSFFVGAAR</sequence>
<dbReference type="AlphaFoldDB" id="A0A2S8GJA6"/>
<keyword evidence="4" id="KW-0472">Membrane</keyword>
<evidence type="ECO:0000256" key="3">
    <source>
        <dbReference type="ARBA" id="ARBA00022729"/>
    </source>
</evidence>
<feature type="signal peptide" evidence="7">
    <location>
        <begin position="1"/>
        <end position="22"/>
    </location>
</feature>
<dbReference type="RefSeq" id="WP_105337062.1">
    <property type="nucleotide sequence ID" value="NZ_PUHZ01000019.1"/>
</dbReference>
<dbReference type="Gene3D" id="2.40.160.50">
    <property type="entry name" value="membrane protein fhac: a member of the omp85/tpsb transporter family"/>
    <property type="match status" value="1"/>
</dbReference>
<dbReference type="Proteomes" id="UP000237819">
    <property type="component" value="Unassembled WGS sequence"/>
</dbReference>
<dbReference type="PROSITE" id="PS51257">
    <property type="entry name" value="PROKAR_LIPOPROTEIN"/>
    <property type="match status" value="1"/>
</dbReference>
<dbReference type="PANTHER" id="PTHR12815">
    <property type="entry name" value="SORTING AND ASSEMBLY MACHINERY SAMM50 PROTEIN FAMILY MEMBER"/>
    <property type="match status" value="1"/>
</dbReference>
<keyword evidence="3 7" id="KW-0732">Signal</keyword>
<feature type="compositionally biased region" description="Polar residues" evidence="6">
    <location>
        <begin position="60"/>
        <end position="82"/>
    </location>
</feature>
<evidence type="ECO:0000256" key="7">
    <source>
        <dbReference type="SAM" id="SignalP"/>
    </source>
</evidence>
<evidence type="ECO:0000256" key="2">
    <source>
        <dbReference type="ARBA" id="ARBA00022692"/>
    </source>
</evidence>
<evidence type="ECO:0000256" key="4">
    <source>
        <dbReference type="ARBA" id="ARBA00023136"/>
    </source>
</evidence>
<keyword evidence="2" id="KW-0812">Transmembrane</keyword>
<evidence type="ECO:0000313" key="9">
    <source>
        <dbReference type="EMBL" id="PQO44535.1"/>
    </source>
</evidence>
<dbReference type="PANTHER" id="PTHR12815:SF47">
    <property type="entry name" value="TRANSLOCATION AND ASSEMBLY MODULE SUBUNIT TAMA"/>
    <property type="match status" value="1"/>
</dbReference>
<comment type="caution">
    <text evidence="9">The sequence shown here is derived from an EMBL/GenBank/DDBJ whole genome shotgun (WGS) entry which is preliminary data.</text>
</comment>
<dbReference type="OrthoDB" id="231360at2"/>
<evidence type="ECO:0000313" key="10">
    <source>
        <dbReference type="Proteomes" id="UP000237819"/>
    </source>
</evidence>
<feature type="chain" id="PRO_5015556088" description="Bacterial surface antigen (D15) domain-containing protein" evidence="7">
    <location>
        <begin position="23"/>
        <end position="576"/>
    </location>
</feature>
<comment type="subcellular location">
    <subcellularLocation>
        <location evidence="1">Membrane</location>
    </subcellularLocation>
</comment>
<reference evidence="9 10" key="1">
    <citation type="submission" date="2018-02" db="EMBL/GenBank/DDBJ databases">
        <title>Comparative genomes isolates from brazilian mangrove.</title>
        <authorList>
            <person name="Araujo J.E."/>
            <person name="Taketani R.G."/>
            <person name="Silva M.C.P."/>
            <person name="Loureco M.V."/>
            <person name="Andreote F.D."/>
        </authorList>
    </citation>
    <scope>NUCLEOTIDE SEQUENCE [LARGE SCALE GENOMIC DNA]</scope>
    <source>
        <strain evidence="9 10">Nap-Phe MGV</strain>
    </source>
</reference>
<feature type="region of interest" description="Disordered" evidence="6">
    <location>
        <begin position="35"/>
        <end position="99"/>
    </location>
</feature>
<dbReference type="EMBL" id="PUHZ01000019">
    <property type="protein sequence ID" value="PQO44535.1"/>
    <property type="molecule type" value="Genomic_DNA"/>
</dbReference>
<keyword evidence="5" id="KW-0998">Cell outer membrane</keyword>
<evidence type="ECO:0000256" key="1">
    <source>
        <dbReference type="ARBA" id="ARBA00004370"/>
    </source>
</evidence>
<evidence type="ECO:0000259" key="8">
    <source>
        <dbReference type="Pfam" id="PF01103"/>
    </source>
</evidence>
<dbReference type="InterPro" id="IPR000184">
    <property type="entry name" value="Bac_surfAg_D15"/>
</dbReference>
<protein>
    <recommendedName>
        <fullName evidence="8">Bacterial surface antigen (D15) domain-containing protein</fullName>
    </recommendedName>
</protein>
<feature type="compositionally biased region" description="Polar residues" evidence="6">
    <location>
        <begin position="35"/>
        <end position="47"/>
    </location>
</feature>
<dbReference type="GO" id="GO:0019867">
    <property type="term" value="C:outer membrane"/>
    <property type="evidence" value="ECO:0007669"/>
    <property type="project" value="InterPro"/>
</dbReference>
<organism evidence="9 10">
    <name type="scientific">Blastopirellula marina</name>
    <dbReference type="NCBI Taxonomy" id="124"/>
    <lineage>
        <taxon>Bacteria</taxon>
        <taxon>Pseudomonadati</taxon>
        <taxon>Planctomycetota</taxon>
        <taxon>Planctomycetia</taxon>
        <taxon>Pirellulales</taxon>
        <taxon>Pirellulaceae</taxon>
        <taxon>Blastopirellula</taxon>
    </lineage>
</organism>
<evidence type="ECO:0000256" key="6">
    <source>
        <dbReference type="SAM" id="MobiDB-lite"/>
    </source>
</evidence>
<dbReference type="Pfam" id="PF01103">
    <property type="entry name" value="Omp85"/>
    <property type="match status" value="1"/>
</dbReference>
<dbReference type="InterPro" id="IPR039910">
    <property type="entry name" value="D15-like"/>
</dbReference>
<accession>A0A2S8GJA6</accession>
<name>A0A2S8GJA6_9BACT</name>
<evidence type="ECO:0000256" key="5">
    <source>
        <dbReference type="ARBA" id="ARBA00023237"/>
    </source>
</evidence>
<gene>
    <name evidence="9" type="ORF">C5Y93_19200</name>
</gene>
<proteinExistence type="predicted"/>